<evidence type="ECO:0000313" key="3">
    <source>
        <dbReference type="Proteomes" id="UP001054889"/>
    </source>
</evidence>
<feature type="region of interest" description="Disordered" evidence="1">
    <location>
        <begin position="1"/>
        <end position="68"/>
    </location>
</feature>
<reference evidence="2" key="2">
    <citation type="submission" date="2021-12" db="EMBL/GenBank/DDBJ databases">
        <title>Resequencing data analysis of finger millet.</title>
        <authorList>
            <person name="Hatakeyama M."/>
            <person name="Aluri S."/>
            <person name="Balachadran M.T."/>
            <person name="Sivarajan S.R."/>
            <person name="Poveda L."/>
            <person name="Shimizu-Inatsugi R."/>
            <person name="Schlapbach R."/>
            <person name="Sreeman S.M."/>
            <person name="Shimizu K.K."/>
        </authorList>
    </citation>
    <scope>NUCLEOTIDE SEQUENCE</scope>
</reference>
<keyword evidence="3" id="KW-1185">Reference proteome</keyword>
<dbReference type="EMBL" id="BQKI01000073">
    <property type="protein sequence ID" value="GJN17605.1"/>
    <property type="molecule type" value="Genomic_DNA"/>
</dbReference>
<sequence>MAGAQLERRSSVRRSQSMVLEEDRGSPADEELMFRSQGFQLRLGGRRRGAQDRRRARQGQRRAQVMPH</sequence>
<feature type="compositionally biased region" description="Basic and acidic residues" evidence="1">
    <location>
        <begin position="1"/>
        <end position="10"/>
    </location>
</feature>
<evidence type="ECO:0000256" key="1">
    <source>
        <dbReference type="SAM" id="MobiDB-lite"/>
    </source>
</evidence>
<protein>
    <submittedName>
        <fullName evidence="2">Uncharacterized protein</fullName>
    </submittedName>
</protein>
<comment type="caution">
    <text evidence="2">The sequence shown here is derived from an EMBL/GenBank/DDBJ whole genome shotgun (WGS) entry which is preliminary data.</text>
</comment>
<accession>A0AAV5E603</accession>
<proteinExistence type="predicted"/>
<dbReference type="Proteomes" id="UP001054889">
    <property type="component" value="Unassembled WGS sequence"/>
</dbReference>
<reference evidence="2" key="1">
    <citation type="journal article" date="2018" name="DNA Res.">
        <title>Multiple hybrid de novo genome assembly of finger millet, an orphan allotetraploid crop.</title>
        <authorList>
            <person name="Hatakeyama M."/>
            <person name="Aluri S."/>
            <person name="Balachadran M.T."/>
            <person name="Sivarajan S.R."/>
            <person name="Patrignani A."/>
            <person name="Gruter S."/>
            <person name="Poveda L."/>
            <person name="Shimizu-Inatsugi R."/>
            <person name="Baeten J."/>
            <person name="Francoijs K.J."/>
            <person name="Nataraja K.N."/>
            <person name="Reddy Y.A.N."/>
            <person name="Phadnis S."/>
            <person name="Ravikumar R.L."/>
            <person name="Schlapbach R."/>
            <person name="Sreeman S.M."/>
            <person name="Shimizu K.K."/>
        </authorList>
    </citation>
    <scope>NUCLEOTIDE SEQUENCE</scope>
</reference>
<feature type="compositionally biased region" description="Basic residues" evidence="1">
    <location>
        <begin position="44"/>
        <end position="60"/>
    </location>
</feature>
<dbReference type="AlphaFoldDB" id="A0AAV5E603"/>
<organism evidence="2 3">
    <name type="scientific">Eleusine coracana subsp. coracana</name>
    <dbReference type="NCBI Taxonomy" id="191504"/>
    <lineage>
        <taxon>Eukaryota</taxon>
        <taxon>Viridiplantae</taxon>
        <taxon>Streptophyta</taxon>
        <taxon>Embryophyta</taxon>
        <taxon>Tracheophyta</taxon>
        <taxon>Spermatophyta</taxon>
        <taxon>Magnoliopsida</taxon>
        <taxon>Liliopsida</taxon>
        <taxon>Poales</taxon>
        <taxon>Poaceae</taxon>
        <taxon>PACMAD clade</taxon>
        <taxon>Chloridoideae</taxon>
        <taxon>Cynodonteae</taxon>
        <taxon>Eleusininae</taxon>
        <taxon>Eleusine</taxon>
    </lineage>
</organism>
<name>A0AAV5E603_ELECO</name>
<evidence type="ECO:0000313" key="2">
    <source>
        <dbReference type="EMBL" id="GJN17605.1"/>
    </source>
</evidence>
<gene>
    <name evidence="2" type="primary">gb04685</name>
    <name evidence="2" type="ORF">PR202_gb04685</name>
</gene>